<organism evidence="1 2">
    <name type="scientific">Massilimicrobiota timonensis</name>
    <dbReference type="NCBI Taxonomy" id="1776392"/>
    <lineage>
        <taxon>Bacteria</taxon>
        <taxon>Bacillati</taxon>
        <taxon>Bacillota</taxon>
        <taxon>Erysipelotrichia</taxon>
        <taxon>Erysipelotrichales</taxon>
        <taxon>Erysipelotrichaceae</taxon>
        <taxon>Massilimicrobiota</taxon>
    </lineage>
</organism>
<proteinExistence type="predicted"/>
<evidence type="ECO:0000313" key="1">
    <source>
        <dbReference type="EMBL" id="OUQ33263.1"/>
    </source>
</evidence>
<gene>
    <name evidence="1" type="ORF">B5E75_11020</name>
</gene>
<dbReference type="AlphaFoldDB" id="A0A1Y4SWU2"/>
<sequence>MINHGKVRSTEKPENILIDEKSVWVHTNIEPICETIDEHEFNGYEYDMIQYDKDEYIKYITENQNQQITDVQLALVEIYESMGV</sequence>
<dbReference type="OrthoDB" id="2056783at2"/>
<protein>
    <submittedName>
        <fullName evidence="1">Uncharacterized protein</fullName>
    </submittedName>
</protein>
<dbReference type="EMBL" id="NFLJ01000034">
    <property type="protein sequence ID" value="OUQ33263.1"/>
    <property type="molecule type" value="Genomic_DNA"/>
</dbReference>
<name>A0A1Y4SWU2_9FIRM</name>
<keyword evidence="2" id="KW-1185">Reference proteome</keyword>
<accession>A0A1Y4SWU2</accession>
<comment type="caution">
    <text evidence="1">The sequence shown here is derived from an EMBL/GenBank/DDBJ whole genome shotgun (WGS) entry which is preliminary data.</text>
</comment>
<evidence type="ECO:0000313" key="2">
    <source>
        <dbReference type="Proteomes" id="UP000195305"/>
    </source>
</evidence>
<dbReference type="RefSeq" id="WP_087359198.1">
    <property type="nucleotide sequence ID" value="NZ_NFLJ01000034.1"/>
</dbReference>
<dbReference type="Proteomes" id="UP000195305">
    <property type="component" value="Unassembled WGS sequence"/>
</dbReference>
<reference evidence="1 2" key="1">
    <citation type="journal article" date="2018" name="BMC Genomics">
        <title>Whole genome sequencing and function prediction of 133 gut anaerobes isolated from chicken caecum in pure cultures.</title>
        <authorList>
            <person name="Medvecky M."/>
            <person name="Cejkova D."/>
            <person name="Polansky O."/>
            <person name="Karasova D."/>
            <person name="Kubasova T."/>
            <person name="Cizek A."/>
            <person name="Rychlik I."/>
        </authorList>
    </citation>
    <scope>NUCLEOTIDE SEQUENCE [LARGE SCALE GENOMIC DNA]</scope>
    <source>
        <strain evidence="1 2">An13</strain>
    </source>
</reference>